<dbReference type="EMBL" id="JAULUE010002068">
    <property type="protein sequence ID" value="KAK5876126.1"/>
    <property type="molecule type" value="Genomic_DNA"/>
</dbReference>
<gene>
    <name evidence="1" type="ORF">CesoFtcFv8_027124</name>
</gene>
<protein>
    <submittedName>
        <fullName evidence="1">Uncharacterized protein</fullName>
    </submittedName>
</protein>
<proteinExistence type="predicted"/>
<accession>A0AAN8GAV4</accession>
<reference evidence="1 2" key="1">
    <citation type="journal article" date="2023" name="Mol. Biol. Evol.">
        <title>Genomics of Secondarily Temperate Adaptation in the Only Non-Antarctic Icefish.</title>
        <authorList>
            <person name="Rivera-Colon A.G."/>
            <person name="Rayamajhi N."/>
            <person name="Minhas B.F."/>
            <person name="Madrigal G."/>
            <person name="Bilyk K.T."/>
            <person name="Yoon V."/>
            <person name="Hune M."/>
            <person name="Gregory S."/>
            <person name="Cheng C.H.C."/>
            <person name="Catchen J.M."/>
        </authorList>
    </citation>
    <scope>NUCLEOTIDE SEQUENCE [LARGE SCALE GENOMIC DNA]</scope>
    <source>
        <strain evidence="1">JC2023a</strain>
    </source>
</reference>
<evidence type="ECO:0000313" key="2">
    <source>
        <dbReference type="Proteomes" id="UP001335648"/>
    </source>
</evidence>
<organism evidence="1 2">
    <name type="scientific">Champsocephalus esox</name>
    <name type="common">pike icefish</name>
    <dbReference type="NCBI Taxonomy" id="159716"/>
    <lineage>
        <taxon>Eukaryota</taxon>
        <taxon>Metazoa</taxon>
        <taxon>Chordata</taxon>
        <taxon>Craniata</taxon>
        <taxon>Vertebrata</taxon>
        <taxon>Euteleostomi</taxon>
        <taxon>Actinopterygii</taxon>
        <taxon>Neopterygii</taxon>
        <taxon>Teleostei</taxon>
        <taxon>Neoteleostei</taxon>
        <taxon>Acanthomorphata</taxon>
        <taxon>Eupercaria</taxon>
        <taxon>Perciformes</taxon>
        <taxon>Notothenioidei</taxon>
        <taxon>Channichthyidae</taxon>
        <taxon>Champsocephalus</taxon>
    </lineage>
</organism>
<keyword evidence="2" id="KW-1185">Reference proteome</keyword>
<dbReference type="Proteomes" id="UP001335648">
    <property type="component" value="Unassembled WGS sequence"/>
</dbReference>
<sequence>MDLSIFIRHIRVRALMTDRRHIHHYDSPLPPRLMCPQVIPACSFHSEERRGEAGDIRRKRGIKREKVKIKRVGKWSASQ</sequence>
<dbReference type="AlphaFoldDB" id="A0AAN8GAV4"/>
<evidence type="ECO:0000313" key="1">
    <source>
        <dbReference type="EMBL" id="KAK5876126.1"/>
    </source>
</evidence>
<name>A0AAN8GAV4_9TELE</name>
<comment type="caution">
    <text evidence="1">The sequence shown here is derived from an EMBL/GenBank/DDBJ whole genome shotgun (WGS) entry which is preliminary data.</text>
</comment>